<keyword evidence="8 15" id="KW-0732">Signal</keyword>
<keyword evidence="7 14" id="KW-0479">Metal-binding</keyword>
<evidence type="ECO:0000313" key="16">
    <source>
        <dbReference type="EMBL" id="SHL61906.1"/>
    </source>
</evidence>
<dbReference type="GO" id="GO:0030288">
    <property type="term" value="C:outer membrane-bounded periplasmic space"/>
    <property type="evidence" value="ECO:0007669"/>
    <property type="project" value="InterPro"/>
</dbReference>
<evidence type="ECO:0000256" key="12">
    <source>
        <dbReference type="PIRSR" id="PIRSR017818-1"/>
    </source>
</evidence>
<feature type="chain" id="PRO_5009924432" description="Class B acid phosphatase" evidence="15">
    <location>
        <begin position="28"/>
        <end position="234"/>
    </location>
</feature>
<comment type="subcellular location">
    <subcellularLocation>
        <location evidence="2">Periplasm</location>
    </subcellularLocation>
</comment>
<feature type="binding site" evidence="13">
    <location>
        <begin position="139"/>
        <end position="140"/>
    </location>
    <ligand>
        <name>substrate</name>
    </ligand>
</feature>
<evidence type="ECO:0000256" key="3">
    <source>
        <dbReference type="ARBA" id="ARBA00007752"/>
    </source>
</evidence>
<dbReference type="NCBIfam" id="TIGR01672">
    <property type="entry name" value="AphA"/>
    <property type="match status" value="1"/>
</dbReference>
<evidence type="ECO:0000313" key="17">
    <source>
        <dbReference type="Proteomes" id="UP000186002"/>
    </source>
</evidence>
<dbReference type="Proteomes" id="UP000186002">
    <property type="component" value="Unassembled WGS sequence"/>
</dbReference>
<dbReference type="Pfam" id="PF03767">
    <property type="entry name" value="Acid_phosphat_B"/>
    <property type="match status" value="1"/>
</dbReference>
<dbReference type="InterPro" id="IPR023214">
    <property type="entry name" value="HAD_sf"/>
</dbReference>
<proteinExistence type="inferred from homology"/>
<comment type="subunit">
    <text evidence="4">Homotetramer.</text>
</comment>
<comment type="catalytic activity">
    <reaction evidence="1">
        <text>a phosphate monoester + H2O = an alcohol + phosphate</text>
        <dbReference type="Rhea" id="RHEA:15017"/>
        <dbReference type="ChEBI" id="CHEBI:15377"/>
        <dbReference type="ChEBI" id="CHEBI:30879"/>
        <dbReference type="ChEBI" id="CHEBI:43474"/>
        <dbReference type="ChEBI" id="CHEBI:67140"/>
        <dbReference type="EC" id="3.1.3.2"/>
    </reaction>
</comment>
<dbReference type="SUPFAM" id="SSF56784">
    <property type="entry name" value="HAD-like"/>
    <property type="match status" value="1"/>
</dbReference>
<evidence type="ECO:0000256" key="1">
    <source>
        <dbReference type="ARBA" id="ARBA00000032"/>
    </source>
</evidence>
<keyword evidence="17" id="KW-1185">Reference proteome</keyword>
<gene>
    <name evidence="16" type="ORF">SAMN05444272_1059</name>
</gene>
<dbReference type="EC" id="3.1.3.2" evidence="5"/>
<name>A0A1M7C441_9HYPH</name>
<evidence type="ECO:0000256" key="13">
    <source>
        <dbReference type="PIRSR" id="PIRSR017818-2"/>
    </source>
</evidence>
<dbReference type="AlphaFoldDB" id="A0A1M7C441"/>
<dbReference type="SFLD" id="SFLDG01127">
    <property type="entry name" value="C1.3:_Acid_Phosphatase_Like"/>
    <property type="match status" value="1"/>
</dbReference>
<reference evidence="16 17" key="1">
    <citation type="submission" date="2016-11" db="EMBL/GenBank/DDBJ databases">
        <authorList>
            <person name="Jaros S."/>
            <person name="Januszkiewicz K."/>
            <person name="Wedrychowicz H."/>
        </authorList>
    </citation>
    <scope>NUCLEOTIDE SEQUENCE [LARGE SCALE GENOMIC DNA]</scope>
    <source>
        <strain evidence="16 17">DSM 22153</strain>
    </source>
</reference>
<accession>A0A1M7C441</accession>
<sequence>MKMTCKMLRNTSLAISLLLAPAHMAFAADVDPLNPGATTSELSHQAPIHWVSVEQVAKSFEGQPPMTIGFDVDDTVLFSSPCFYYGQNKYSPGKFDYLKNIDFWTDINANCGPYSIPKEVAAKLIKMHTDRGDTIFFITGRTASEGEKLTETIQTAFGLEKINPVVFTAGSESKTAFMKEHAIKVYYGDADGDMRQALEIGARPIRVMRASNSTYKPMPKNGSFGEEVIIDSDY</sequence>
<evidence type="ECO:0000256" key="14">
    <source>
        <dbReference type="PIRSR" id="PIRSR017818-3"/>
    </source>
</evidence>
<evidence type="ECO:0000256" key="10">
    <source>
        <dbReference type="ARBA" id="ARBA00022801"/>
    </source>
</evidence>
<comment type="similarity">
    <text evidence="3">Belongs to the class B bacterial acid phosphatase family.</text>
</comment>
<dbReference type="InterPro" id="IPR036412">
    <property type="entry name" value="HAD-like_sf"/>
</dbReference>
<keyword evidence="10" id="KW-0378">Hydrolase</keyword>
<feature type="active site" description="Proton donor" evidence="12">
    <location>
        <position position="73"/>
    </location>
</feature>
<dbReference type="STRING" id="735517.SAMN05444272_1059"/>
<protein>
    <recommendedName>
        <fullName evidence="6">Class B acid phosphatase</fullName>
        <ecNumber evidence="5">3.1.3.2</ecNumber>
    </recommendedName>
</protein>
<dbReference type="GO" id="GO:0046872">
    <property type="term" value="F:metal ion binding"/>
    <property type="evidence" value="ECO:0007669"/>
    <property type="project" value="UniProtKB-KW"/>
</dbReference>
<keyword evidence="11 14" id="KW-0460">Magnesium</keyword>
<dbReference type="GO" id="GO:0003993">
    <property type="term" value="F:acid phosphatase activity"/>
    <property type="evidence" value="ECO:0007669"/>
    <property type="project" value="UniProtKB-EC"/>
</dbReference>
<evidence type="ECO:0000256" key="11">
    <source>
        <dbReference type="ARBA" id="ARBA00022842"/>
    </source>
</evidence>
<dbReference type="PIRSF" id="PIRSF017818">
    <property type="entry name" value="Acid_Ptase_B"/>
    <property type="match status" value="1"/>
</dbReference>
<feature type="binding site" evidence="14">
    <location>
        <position position="71"/>
    </location>
    <ligand>
        <name>Mg(2+)</name>
        <dbReference type="ChEBI" id="CHEBI:18420"/>
    </ligand>
</feature>
<dbReference type="InterPro" id="IPR005519">
    <property type="entry name" value="Acid_phosphat_B-like"/>
</dbReference>
<feature type="signal peptide" evidence="15">
    <location>
        <begin position="1"/>
        <end position="27"/>
    </location>
</feature>
<feature type="binding site" evidence="13">
    <location>
        <position position="174"/>
    </location>
    <ligand>
        <name>substrate</name>
    </ligand>
</feature>
<comment type="cofactor">
    <cofactor evidence="14">
        <name>Mg(2+)</name>
        <dbReference type="ChEBI" id="CHEBI:18420"/>
    </cofactor>
    <text evidence="14">Binds 1 Mg(2+) ion per subunit.</text>
</comment>
<dbReference type="EMBL" id="FRBW01000001">
    <property type="protein sequence ID" value="SHL61906.1"/>
    <property type="molecule type" value="Genomic_DNA"/>
</dbReference>
<feature type="active site" description="Proton donor" evidence="12">
    <location>
        <position position="71"/>
    </location>
</feature>
<dbReference type="SFLD" id="SFLDS00003">
    <property type="entry name" value="Haloacid_Dehalogenase"/>
    <property type="match status" value="1"/>
</dbReference>
<feature type="binding site" evidence="14">
    <location>
        <position position="189"/>
    </location>
    <ligand>
        <name>Mg(2+)</name>
        <dbReference type="ChEBI" id="CHEBI:18420"/>
    </ligand>
</feature>
<dbReference type="Gene3D" id="3.40.50.1000">
    <property type="entry name" value="HAD superfamily/HAD-like"/>
    <property type="match status" value="1"/>
</dbReference>
<evidence type="ECO:0000256" key="4">
    <source>
        <dbReference type="ARBA" id="ARBA00011881"/>
    </source>
</evidence>
<evidence type="ECO:0000256" key="2">
    <source>
        <dbReference type="ARBA" id="ARBA00004418"/>
    </source>
</evidence>
<evidence type="ECO:0000256" key="7">
    <source>
        <dbReference type="ARBA" id="ARBA00022723"/>
    </source>
</evidence>
<organism evidence="16 17">
    <name type="scientific">Roseibium suaedae</name>
    <dbReference type="NCBI Taxonomy" id="735517"/>
    <lineage>
        <taxon>Bacteria</taxon>
        <taxon>Pseudomonadati</taxon>
        <taxon>Pseudomonadota</taxon>
        <taxon>Alphaproteobacteria</taxon>
        <taxon>Hyphomicrobiales</taxon>
        <taxon>Stappiaceae</taxon>
        <taxon>Roseibium</taxon>
    </lineage>
</organism>
<evidence type="ECO:0000256" key="9">
    <source>
        <dbReference type="ARBA" id="ARBA00022764"/>
    </source>
</evidence>
<evidence type="ECO:0000256" key="15">
    <source>
        <dbReference type="SAM" id="SignalP"/>
    </source>
</evidence>
<evidence type="ECO:0000256" key="5">
    <source>
        <dbReference type="ARBA" id="ARBA00012646"/>
    </source>
</evidence>
<feature type="binding site" evidence="14">
    <location>
        <position position="73"/>
    </location>
    <ligand>
        <name>Mg(2+)</name>
        <dbReference type="ChEBI" id="CHEBI:18420"/>
    </ligand>
</feature>
<evidence type="ECO:0000256" key="6">
    <source>
        <dbReference type="ARBA" id="ARBA00022113"/>
    </source>
</evidence>
<evidence type="ECO:0000256" key="8">
    <source>
        <dbReference type="ARBA" id="ARBA00022729"/>
    </source>
</evidence>
<dbReference type="InterPro" id="IPR010025">
    <property type="entry name" value="HAD-SF_ppase_IIIB_AphA"/>
</dbReference>
<keyword evidence="9" id="KW-0574">Periplasm</keyword>